<keyword evidence="2" id="KW-0238">DNA-binding</keyword>
<reference evidence="6 7" key="1">
    <citation type="submission" date="2023-01" db="EMBL/GenBank/DDBJ databases">
        <title>Minimal conservation of predation-associated metabolite biosynthetic gene clusters underscores biosynthetic potential of Myxococcota including descriptions for ten novel species: Archangium lansinium sp. nov., Myxococcus landrumus sp. nov., Nannocystis bai.</title>
        <authorList>
            <person name="Ahearne A."/>
            <person name="Stevens C."/>
            <person name="Dowd S."/>
        </authorList>
    </citation>
    <scope>NUCLEOTIDE SEQUENCE [LARGE SCALE GENOMIC DNA]</scope>
    <source>
        <strain evidence="6 7">WIWO2</strain>
    </source>
</reference>
<keyword evidence="7" id="KW-1185">Reference proteome</keyword>
<dbReference type="Gene3D" id="1.10.10.60">
    <property type="entry name" value="Homeodomain-like"/>
    <property type="match status" value="1"/>
</dbReference>
<dbReference type="PROSITE" id="PS01124">
    <property type="entry name" value="HTH_ARAC_FAMILY_2"/>
    <property type="match status" value="1"/>
</dbReference>
<accession>A0ABT5BWF5</accession>
<feature type="domain" description="HTH araC/xylS-type" evidence="5">
    <location>
        <begin position="242"/>
        <end position="340"/>
    </location>
</feature>
<keyword evidence="1" id="KW-0805">Transcription regulation</keyword>
<comment type="caution">
    <text evidence="6">The sequence shown here is derived from an EMBL/GenBank/DDBJ whole genome shotgun (WGS) entry which is preliminary data.</text>
</comment>
<feature type="region of interest" description="Disordered" evidence="4">
    <location>
        <begin position="333"/>
        <end position="360"/>
    </location>
</feature>
<dbReference type="SUPFAM" id="SSF46689">
    <property type="entry name" value="Homeodomain-like"/>
    <property type="match status" value="1"/>
</dbReference>
<organism evidence="6 7">
    <name type="scientific">Sorangium atrum</name>
    <dbReference type="NCBI Taxonomy" id="2995308"/>
    <lineage>
        <taxon>Bacteria</taxon>
        <taxon>Pseudomonadati</taxon>
        <taxon>Myxococcota</taxon>
        <taxon>Polyangia</taxon>
        <taxon>Polyangiales</taxon>
        <taxon>Polyangiaceae</taxon>
        <taxon>Sorangium</taxon>
    </lineage>
</organism>
<dbReference type="PANTHER" id="PTHR47894">
    <property type="entry name" value="HTH-TYPE TRANSCRIPTIONAL REGULATOR GADX"/>
    <property type="match status" value="1"/>
</dbReference>
<dbReference type="SMART" id="SM00342">
    <property type="entry name" value="HTH_ARAC"/>
    <property type="match status" value="1"/>
</dbReference>
<dbReference type="Pfam" id="PF12625">
    <property type="entry name" value="Arabinose_bd"/>
    <property type="match status" value="1"/>
</dbReference>
<evidence type="ECO:0000256" key="3">
    <source>
        <dbReference type="ARBA" id="ARBA00023163"/>
    </source>
</evidence>
<dbReference type="InterPro" id="IPR032687">
    <property type="entry name" value="AraC-type_N"/>
</dbReference>
<name>A0ABT5BWF5_9BACT</name>
<dbReference type="Proteomes" id="UP001217485">
    <property type="component" value="Unassembled WGS sequence"/>
</dbReference>
<dbReference type="PANTHER" id="PTHR47894:SF1">
    <property type="entry name" value="HTH-TYPE TRANSCRIPTIONAL REGULATOR VQSM"/>
    <property type="match status" value="1"/>
</dbReference>
<evidence type="ECO:0000256" key="1">
    <source>
        <dbReference type="ARBA" id="ARBA00023015"/>
    </source>
</evidence>
<dbReference type="InterPro" id="IPR020449">
    <property type="entry name" value="Tscrpt_reg_AraC-type_HTH"/>
</dbReference>
<keyword evidence="3" id="KW-0804">Transcription</keyword>
<evidence type="ECO:0000259" key="5">
    <source>
        <dbReference type="PROSITE" id="PS01124"/>
    </source>
</evidence>
<dbReference type="Pfam" id="PF12833">
    <property type="entry name" value="HTH_18"/>
    <property type="match status" value="1"/>
</dbReference>
<dbReference type="InterPro" id="IPR009057">
    <property type="entry name" value="Homeodomain-like_sf"/>
</dbReference>
<dbReference type="InterPro" id="IPR018060">
    <property type="entry name" value="HTH_AraC"/>
</dbReference>
<evidence type="ECO:0000313" key="6">
    <source>
        <dbReference type="EMBL" id="MDC0677301.1"/>
    </source>
</evidence>
<sequence length="360" mass="39744">MPSSPSRPTVSMAIVGRVISYAASRGLRHGDLLEVAGVSAESLTDADSRIPVTSFGALWAHLVRALDDPGAPIRLAARTRMEEMHVMGFAVMTSASAREALDRVDRYMVLLQDTPRWVTDTTTDRDAPFAEMHRAPRFTLGARVATECSLAVYIRCFRQCAGVEFSPLRVCFRHAAPRDLAAHRDFFRCPVEFDAPRDGFAFPPSLLDLVPRDANPALSAFFHQHAEELRRRRVVDASPMSARARDVIAHLLASGEPSATAVARRLGTSERTLRRHLEDEGTTLRQLVGEVRRQTAEELLRESDTSMSEIAFVLGFSEVTAFARAFKRWSGRTPGRFREDTRGGRGRRAAAGVDRAADGG</sequence>
<dbReference type="PRINTS" id="PR00032">
    <property type="entry name" value="HTHARAC"/>
</dbReference>
<protein>
    <submittedName>
        <fullName evidence="6">AraC family transcriptional regulator</fullName>
    </submittedName>
</protein>
<gene>
    <name evidence="6" type="ORF">POL72_06070</name>
</gene>
<dbReference type="EMBL" id="JAQNDK010000001">
    <property type="protein sequence ID" value="MDC0677301.1"/>
    <property type="molecule type" value="Genomic_DNA"/>
</dbReference>
<proteinExistence type="predicted"/>
<evidence type="ECO:0000256" key="4">
    <source>
        <dbReference type="SAM" id="MobiDB-lite"/>
    </source>
</evidence>
<evidence type="ECO:0000313" key="7">
    <source>
        <dbReference type="Proteomes" id="UP001217485"/>
    </source>
</evidence>
<dbReference type="RefSeq" id="WP_272094065.1">
    <property type="nucleotide sequence ID" value="NZ_JAQNDK010000001.1"/>
</dbReference>
<evidence type="ECO:0000256" key="2">
    <source>
        <dbReference type="ARBA" id="ARBA00023125"/>
    </source>
</evidence>